<dbReference type="EMBL" id="LAZR01039607">
    <property type="protein sequence ID" value="KKL16575.1"/>
    <property type="molecule type" value="Genomic_DNA"/>
</dbReference>
<gene>
    <name evidence="1" type="ORF">LCGC14_2494160</name>
</gene>
<feature type="non-terminal residue" evidence="1">
    <location>
        <position position="1"/>
    </location>
</feature>
<organism evidence="1">
    <name type="scientific">marine sediment metagenome</name>
    <dbReference type="NCBI Taxonomy" id="412755"/>
    <lineage>
        <taxon>unclassified sequences</taxon>
        <taxon>metagenomes</taxon>
        <taxon>ecological metagenomes</taxon>
    </lineage>
</organism>
<accession>A0A0F9B4I8</accession>
<protein>
    <submittedName>
        <fullName evidence="1">Uncharacterized protein</fullName>
    </submittedName>
</protein>
<reference evidence="1" key="1">
    <citation type="journal article" date="2015" name="Nature">
        <title>Complex archaea that bridge the gap between prokaryotes and eukaryotes.</title>
        <authorList>
            <person name="Spang A."/>
            <person name="Saw J.H."/>
            <person name="Jorgensen S.L."/>
            <person name="Zaremba-Niedzwiedzka K."/>
            <person name="Martijn J."/>
            <person name="Lind A.E."/>
            <person name="van Eijk R."/>
            <person name="Schleper C."/>
            <person name="Guy L."/>
            <person name="Ettema T.J."/>
        </authorList>
    </citation>
    <scope>NUCLEOTIDE SEQUENCE</scope>
</reference>
<comment type="caution">
    <text evidence="1">The sequence shown here is derived from an EMBL/GenBank/DDBJ whole genome shotgun (WGS) entry which is preliminary data.</text>
</comment>
<proteinExistence type="predicted"/>
<dbReference type="AlphaFoldDB" id="A0A0F9B4I8"/>
<evidence type="ECO:0000313" key="1">
    <source>
        <dbReference type="EMBL" id="KKL16575.1"/>
    </source>
</evidence>
<name>A0A0F9B4I8_9ZZZZ</name>
<sequence>GPGGLGIEMATGMQLDFIISGGGAIFHFDATAGFFRLPLRLGDSAVATEDLEVANNVLIEGNLELDGDLNHDGSNVGFFGTAPTTQPTALTAQDTPITHTAPGTPDFALQDLVDSGVGSAFGFATKDEGNTLLQVVLNLQTRVQEIEDKLQSLGLIA</sequence>